<dbReference type="RefSeq" id="XP_037159520.1">
    <property type="nucleotide sequence ID" value="XM_037313603.1"/>
</dbReference>
<gene>
    <name evidence="3" type="ORF">HO173_011724</name>
</gene>
<feature type="region of interest" description="Disordered" evidence="1">
    <location>
        <begin position="1"/>
        <end position="22"/>
    </location>
</feature>
<dbReference type="InterPro" id="IPR056632">
    <property type="entry name" value="DUF7730"/>
</dbReference>
<name>A0A8H6CRT4_9LECA</name>
<proteinExistence type="predicted"/>
<evidence type="ECO:0000313" key="3">
    <source>
        <dbReference type="EMBL" id="KAF6228705.1"/>
    </source>
</evidence>
<dbReference type="AlphaFoldDB" id="A0A8H6CRT4"/>
<feature type="domain" description="DUF7730" evidence="2">
    <location>
        <begin position="313"/>
        <end position="469"/>
    </location>
</feature>
<protein>
    <recommendedName>
        <fullName evidence="2">DUF7730 domain-containing protein</fullName>
    </recommendedName>
</protein>
<accession>A0A8H6CRT4</accession>
<dbReference type="EMBL" id="JACCJC010000075">
    <property type="protein sequence ID" value="KAF6228705.1"/>
    <property type="molecule type" value="Genomic_DNA"/>
</dbReference>
<keyword evidence="4" id="KW-1185">Reference proteome</keyword>
<dbReference type="OrthoDB" id="5413827at2759"/>
<comment type="caution">
    <text evidence="3">The sequence shown here is derived from an EMBL/GenBank/DDBJ whole genome shotgun (WGS) entry which is preliminary data.</text>
</comment>
<organism evidence="3 4">
    <name type="scientific">Letharia columbiana</name>
    <dbReference type="NCBI Taxonomy" id="112416"/>
    <lineage>
        <taxon>Eukaryota</taxon>
        <taxon>Fungi</taxon>
        <taxon>Dikarya</taxon>
        <taxon>Ascomycota</taxon>
        <taxon>Pezizomycotina</taxon>
        <taxon>Lecanoromycetes</taxon>
        <taxon>OSLEUM clade</taxon>
        <taxon>Lecanoromycetidae</taxon>
        <taxon>Lecanorales</taxon>
        <taxon>Lecanorineae</taxon>
        <taxon>Parmeliaceae</taxon>
        <taxon>Letharia</taxon>
    </lineage>
</organism>
<dbReference type="GeneID" id="59293366"/>
<reference evidence="3 4" key="1">
    <citation type="journal article" date="2020" name="Genomics">
        <title>Complete, high-quality genomes from long-read metagenomic sequencing of two wolf lichen thalli reveals enigmatic genome architecture.</title>
        <authorList>
            <person name="McKenzie S.K."/>
            <person name="Walston R.F."/>
            <person name="Allen J.L."/>
        </authorList>
    </citation>
    <scope>NUCLEOTIDE SEQUENCE [LARGE SCALE GENOMIC DNA]</scope>
    <source>
        <strain evidence="3">WasteWater2</strain>
    </source>
</reference>
<evidence type="ECO:0000259" key="2">
    <source>
        <dbReference type="Pfam" id="PF24864"/>
    </source>
</evidence>
<evidence type="ECO:0000256" key="1">
    <source>
        <dbReference type="SAM" id="MobiDB-lite"/>
    </source>
</evidence>
<dbReference type="PANTHER" id="PTHR38790">
    <property type="entry name" value="2EXR DOMAIN-CONTAINING PROTEIN-RELATED"/>
    <property type="match status" value="1"/>
</dbReference>
<evidence type="ECO:0000313" key="4">
    <source>
        <dbReference type="Proteomes" id="UP000578531"/>
    </source>
</evidence>
<dbReference type="Proteomes" id="UP000578531">
    <property type="component" value="Unassembled WGS sequence"/>
</dbReference>
<sequence>MAPQRQVKLSRKQKLLNRKDRGPEAEQKKLFTLARLLEVQKRHEAQPFLRTALGKLPPELRVKIYQQLLVGPQSRADNEFRKVPLATEKALLDGSSSTASPRFIHLKGSGLSILRTCRQINLEASPTFYGSALPYFANAQELSRFLVGIGPTGRSNLEAFRVGSLLLQEPFQEQEVPHYHYDTGVFYLHSEGYISCRRGRTDPEVTGAFNLLTDCKNLRRIYMDMSQGEERMHVAILRTFFNRQHTYLRCFGSHCWYVQRRRELRLDAARPEFVYTLRAYRELLSSGRPMGREILVEVDVNAELYQPRLFHQTLLGKLPPELRLRMYHELVATPPTHAGQELTAQGIRAEPKNANGPGPPTTTFTHLQASCLDILETCRRIYVEAYPLFYARTSYYTDNIKEFSLFMRLGYLFDSPLRSSTITSLCVKNLVCQSKSLHQPQFSLISFVTVLGCYRLAELESLRKLYICMRVGEELGYVELLFRLPRMNRGVIDFLDESHWVLRLQNPEEEWKVQHACFLGDGWKKGKGDVELSFDEIDIQRRILMNDTQAPGLEQGQERFVEVDINAPLEKRMHWKMLAMVDKFGALSIGSGLCDGHGRDETSGRTLVP</sequence>
<dbReference type="Pfam" id="PF24864">
    <property type="entry name" value="DUF7730"/>
    <property type="match status" value="1"/>
</dbReference>